<evidence type="ECO:0000256" key="2">
    <source>
        <dbReference type="SAM" id="SignalP"/>
    </source>
</evidence>
<name>A0A6J4R641_9ACTN</name>
<feature type="chain" id="PRO_5026684940" description="Right handed beta helix domain-containing protein" evidence="2">
    <location>
        <begin position="19"/>
        <end position="484"/>
    </location>
</feature>
<gene>
    <name evidence="3" type="ORF">AVDCRST_MAG58-1490</name>
</gene>
<accession>A0A6J4R641</accession>
<feature type="compositionally biased region" description="Low complexity" evidence="1">
    <location>
        <begin position="28"/>
        <end position="42"/>
    </location>
</feature>
<protein>
    <recommendedName>
        <fullName evidence="4">Right handed beta helix domain-containing protein</fullName>
    </recommendedName>
</protein>
<organism evidence="3">
    <name type="scientific">uncultured Rubrobacteraceae bacterium</name>
    <dbReference type="NCBI Taxonomy" id="349277"/>
    <lineage>
        <taxon>Bacteria</taxon>
        <taxon>Bacillati</taxon>
        <taxon>Actinomycetota</taxon>
        <taxon>Rubrobacteria</taxon>
        <taxon>Rubrobacterales</taxon>
        <taxon>Rubrobacteraceae</taxon>
        <taxon>environmental samples</taxon>
    </lineage>
</organism>
<sequence length="484" mass="51404">MLLASVILCVLIVGSLLAAVKQLPNYTTFDPSTSSPPQDDPFATPATTSQTFEEGWTPEANSVHLNPRISCSTDPTPANVRNAQRGVNVVNGNVVLINPQIKGCSVGVLVKAGGFKLLADKSKVGYASAASPALHSNYKGVVFDRGAFGYEVKGLHEGELFMRNNYIPVNLQAGYDCLISDTDIDHPVPLDWDPTRSGMLSGSRLAKVGIKARAYYTLLPVADRSFHDCVIRSNDVAGFEEEGISLDANGGGRDAVTLVQGSSPLAAVDAATDSVTLAQPLDGKWTNLENAQGAWLSFNQGGAVGRYLQIVAVDAAGLRLTLSDPNDYLSLAAADDPVSVTAPYRNVTISENVVNAGGSRVGIDFHGPVYRSRLVNNTITGTQSYQYGSDNHLRVTPNGVAPQSIRVTTLADIPPGTMTPRPHVGVASYNSVVNNQVGWDISFHTRDMEAWRGIPAYASANTSTNGEADYNDGTYDFLASDANP</sequence>
<feature type="signal peptide" evidence="2">
    <location>
        <begin position="1"/>
        <end position="18"/>
    </location>
</feature>
<feature type="region of interest" description="Disordered" evidence="1">
    <location>
        <begin position="28"/>
        <end position="51"/>
    </location>
</feature>
<dbReference type="AlphaFoldDB" id="A0A6J4R641"/>
<reference evidence="3" key="1">
    <citation type="submission" date="2020-02" db="EMBL/GenBank/DDBJ databases">
        <authorList>
            <person name="Meier V. D."/>
        </authorList>
    </citation>
    <scope>NUCLEOTIDE SEQUENCE</scope>
    <source>
        <strain evidence="3">AVDCRST_MAG58</strain>
    </source>
</reference>
<proteinExistence type="predicted"/>
<keyword evidence="2" id="KW-0732">Signal</keyword>
<evidence type="ECO:0000256" key="1">
    <source>
        <dbReference type="SAM" id="MobiDB-lite"/>
    </source>
</evidence>
<evidence type="ECO:0008006" key="4">
    <source>
        <dbReference type="Google" id="ProtNLM"/>
    </source>
</evidence>
<dbReference type="EMBL" id="CADCVF010000037">
    <property type="protein sequence ID" value="CAA9456789.1"/>
    <property type="molecule type" value="Genomic_DNA"/>
</dbReference>
<evidence type="ECO:0000313" key="3">
    <source>
        <dbReference type="EMBL" id="CAA9456789.1"/>
    </source>
</evidence>